<feature type="region of interest" description="Disordered" evidence="1">
    <location>
        <begin position="398"/>
        <end position="427"/>
    </location>
</feature>
<feature type="compositionally biased region" description="Basic and acidic residues" evidence="1">
    <location>
        <begin position="17"/>
        <end position="50"/>
    </location>
</feature>
<accession>A0A074XIC7</accession>
<name>A0A074XIC7_AURPU</name>
<evidence type="ECO:0000256" key="1">
    <source>
        <dbReference type="SAM" id="MobiDB-lite"/>
    </source>
</evidence>
<keyword evidence="2" id="KW-1133">Transmembrane helix</keyword>
<gene>
    <name evidence="3" type="ORF">M438DRAFT_391287</name>
</gene>
<evidence type="ECO:0000256" key="2">
    <source>
        <dbReference type="SAM" id="Phobius"/>
    </source>
</evidence>
<proteinExistence type="predicted"/>
<keyword evidence="4" id="KW-1185">Reference proteome</keyword>
<keyword evidence="2" id="KW-0812">Transmembrane</keyword>
<evidence type="ECO:0000313" key="4">
    <source>
        <dbReference type="Proteomes" id="UP000030706"/>
    </source>
</evidence>
<dbReference type="RefSeq" id="XP_029761435.1">
    <property type="nucleotide sequence ID" value="XM_029909072.1"/>
</dbReference>
<sequence length="778" mass="89185">MFREESPKARSRYTSKWTREVIEQTDAGRDVEYNYREESRRPRAYSERQKKSTRAPSRSPSYRRTTPRRSSSQKPPHRSTRGCLPGFLAWLLVIAGVYTTWYTSAISTQTAQQTLPSFFGFGNTRLSESSIERLIPNIVHILSEDHGNIIEAIKLHDEFPTNDISHFPGKSRDSMQEKISIITQHRDIKRALGRIKNDRDQILHTISRESTSLIHSFELQKKSMDPWKGHENKVIDTVNKWPSYIASLGHRLSELTAWCEKLHAETEQLLWTRDRQARADARILQTDRITLAKIQKVLSLVKSTEASALKAYNMAKAVGAKMEEQPRSKRVGFLGPVPVPPFDDDVLSPKAGLRFASTFSHFEPRRSGDGPRYEGDDFSDRKLFPFGSDVRDYQKYEDFPSPAQVDPPRKRAQSTSRVRSISKHRTAVEKTRKPTSLWWTLQWNLVKLLLLLKLLLIFWQCLTRITPMERRASFRLVEEFKHQLCQIPGTSMVLNCNLHNSDALGPAQKSINYLIPGAVHAISRDTNTIPDALDAIILFQGDALEFYHRPRKPRTTVYKLTSNVRTDLLRLVDDRDRFLKQINSDATKIVQSYDPRAKSTAPWTNNQYAVTNTIKSWFEPLEQMSYRIDRLGTSCDTLYKHTQRLIYTADNPTDSKSIWLTTSKPKPKSTFPRMHQDHKALLDKLIQTSSALKNAQASIRRAYTFARAAEKEMKAQRSSLRKTAYTHGISSFDGKIVDAFEEARILAGTPGGGKSLFTGAKVRLLTYVEWLLEEVGKE</sequence>
<dbReference type="GeneID" id="40751378"/>
<evidence type="ECO:0000313" key="3">
    <source>
        <dbReference type="EMBL" id="KEQ85248.1"/>
    </source>
</evidence>
<organism evidence="3 4">
    <name type="scientific">Aureobasidium pullulans EXF-150</name>
    <dbReference type="NCBI Taxonomy" id="1043002"/>
    <lineage>
        <taxon>Eukaryota</taxon>
        <taxon>Fungi</taxon>
        <taxon>Dikarya</taxon>
        <taxon>Ascomycota</taxon>
        <taxon>Pezizomycotina</taxon>
        <taxon>Dothideomycetes</taxon>
        <taxon>Dothideomycetidae</taxon>
        <taxon>Dothideales</taxon>
        <taxon>Saccotheciaceae</taxon>
        <taxon>Aureobasidium</taxon>
    </lineage>
</organism>
<dbReference type="HOGENOM" id="CLU_359788_0_0_1"/>
<reference evidence="3 4" key="1">
    <citation type="journal article" date="2014" name="BMC Genomics">
        <title>Genome sequencing of four Aureobasidium pullulans varieties: biotechnological potential, stress tolerance, and description of new species.</title>
        <authorList>
            <person name="Gostin Ar C."/>
            <person name="Ohm R.A."/>
            <person name="Kogej T."/>
            <person name="Sonjak S."/>
            <person name="Turk M."/>
            <person name="Zajc J."/>
            <person name="Zalar P."/>
            <person name="Grube M."/>
            <person name="Sun H."/>
            <person name="Han J."/>
            <person name="Sharma A."/>
            <person name="Chiniquy J."/>
            <person name="Ngan C.Y."/>
            <person name="Lipzen A."/>
            <person name="Barry K."/>
            <person name="Grigoriev I.V."/>
            <person name="Gunde-Cimerman N."/>
        </authorList>
    </citation>
    <scope>NUCLEOTIDE SEQUENCE [LARGE SCALE GENOMIC DNA]</scope>
    <source>
        <strain evidence="3 4">EXF-150</strain>
    </source>
</reference>
<feature type="compositionally biased region" description="Low complexity" evidence="1">
    <location>
        <begin position="54"/>
        <end position="72"/>
    </location>
</feature>
<dbReference type="AlphaFoldDB" id="A0A074XIC7"/>
<feature type="transmembrane region" description="Helical" evidence="2">
    <location>
        <begin position="82"/>
        <end position="102"/>
    </location>
</feature>
<keyword evidence="2" id="KW-0472">Membrane</keyword>
<dbReference type="Proteomes" id="UP000030706">
    <property type="component" value="Unassembled WGS sequence"/>
</dbReference>
<dbReference type="EMBL" id="KL584980">
    <property type="protein sequence ID" value="KEQ85248.1"/>
    <property type="molecule type" value="Genomic_DNA"/>
</dbReference>
<feature type="region of interest" description="Disordered" evidence="1">
    <location>
        <begin position="1"/>
        <end position="80"/>
    </location>
</feature>
<protein>
    <submittedName>
        <fullName evidence="3">Uncharacterized protein</fullName>
    </submittedName>
</protein>